<dbReference type="RefSeq" id="WP_147527565.1">
    <property type="nucleotide sequence ID" value="NZ_SAYG01000018.1"/>
</dbReference>
<organism evidence="4 5">
    <name type="scientific">Brachyspira aalborgi</name>
    <dbReference type="NCBI Taxonomy" id="29522"/>
    <lineage>
        <taxon>Bacteria</taxon>
        <taxon>Pseudomonadati</taxon>
        <taxon>Spirochaetota</taxon>
        <taxon>Spirochaetia</taxon>
        <taxon>Brachyspirales</taxon>
        <taxon>Brachyspiraceae</taxon>
        <taxon>Brachyspira</taxon>
    </lineage>
</organism>
<dbReference type="GO" id="GO:0005829">
    <property type="term" value="C:cytosol"/>
    <property type="evidence" value="ECO:0007669"/>
    <property type="project" value="TreeGrafter"/>
</dbReference>
<dbReference type="EMBL" id="SAYG01000018">
    <property type="protein sequence ID" value="TXJ42624.1"/>
    <property type="molecule type" value="Genomic_DNA"/>
</dbReference>
<sequence length="210" mass="22949">MSNIDIIKIKEWLSSVADTYEKNKDYLTQLDSDIGDADHGINMNRGFKLVKEMINNENKESISDIFKSTGTILIKNIGGSSGPLYGTFFLNAGILSNNKENLSLSDITDIFNKGANAISSLGKSKTGEKTMLDTLFPSLDAMKESINENSEDAELFKNKVMEAAENGMKSTINMLATKGRASYLGERSVGHQDPGATSMFMLIKDLLATL</sequence>
<dbReference type="InterPro" id="IPR050861">
    <property type="entry name" value="Dihydroxyacetone_Kinase"/>
</dbReference>
<dbReference type="InterPro" id="IPR012737">
    <property type="entry name" value="DhaK_L_YcgS"/>
</dbReference>
<dbReference type="SMART" id="SM01120">
    <property type="entry name" value="Dak2"/>
    <property type="match status" value="1"/>
</dbReference>
<dbReference type="Pfam" id="PF02734">
    <property type="entry name" value="Dak2"/>
    <property type="match status" value="1"/>
</dbReference>
<dbReference type="GO" id="GO:0004371">
    <property type="term" value="F:glycerone kinase activity"/>
    <property type="evidence" value="ECO:0007669"/>
    <property type="project" value="InterPro"/>
</dbReference>
<evidence type="ECO:0000313" key="5">
    <source>
        <dbReference type="Proteomes" id="UP000324574"/>
    </source>
</evidence>
<evidence type="ECO:0000313" key="4">
    <source>
        <dbReference type="EMBL" id="TXJ42624.1"/>
    </source>
</evidence>
<dbReference type="AlphaFoldDB" id="A0A5C8EZX0"/>
<evidence type="ECO:0000259" key="3">
    <source>
        <dbReference type="PROSITE" id="PS51480"/>
    </source>
</evidence>
<gene>
    <name evidence="4" type="primary">dhaL</name>
    <name evidence="4" type="ORF">EPJ70_11785</name>
</gene>
<comment type="caution">
    <text evidence="4">The sequence shown here is derived from an EMBL/GenBank/DDBJ whole genome shotgun (WGS) entry which is preliminary data.</text>
</comment>
<dbReference type="InterPro" id="IPR036117">
    <property type="entry name" value="DhaL_dom_sf"/>
</dbReference>
<protein>
    <submittedName>
        <fullName evidence="4">Dihydroxyacetone kinase subunit L</fullName>
    </submittedName>
</protein>
<dbReference type="Proteomes" id="UP000324574">
    <property type="component" value="Unassembled WGS sequence"/>
</dbReference>
<reference evidence="4 5" key="1">
    <citation type="journal article" date="1992" name="Lakartidningen">
        <title>[Penicillin V and not amoxicillin is the first choice preparation in acute otitis].</title>
        <authorList>
            <person name="Kamme C."/>
            <person name="Lundgren K."/>
            <person name="Prellner K."/>
        </authorList>
    </citation>
    <scope>NUCLEOTIDE SEQUENCE [LARGE SCALE GENOMIC DNA]</scope>
    <source>
        <strain evidence="4 5">PC3714II</strain>
    </source>
</reference>
<keyword evidence="1" id="KW-0808">Transferase</keyword>
<dbReference type="GO" id="GO:0019563">
    <property type="term" value="P:glycerol catabolic process"/>
    <property type="evidence" value="ECO:0007669"/>
    <property type="project" value="TreeGrafter"/>
</dbReference>
<dbReference type="PANTHER" id="PTHR28629:SF4">
    <property type="entry name" value="TRIOKINASE_FMN CYCLASE"/>
    <property type="match status" value="1"/>
</dbReference>
<keyword evidence="2 4" id="KW-0418">Kinase</keyword>
<evidence type="ECO:0000256" key="1">
    <source>
        <dbReference type="ARBA" id="ARBA00022679"/>
    </source>
</evidence>
<evidence type="ECO:0000256" key="2">
    <source>
        <dbReference type="ARBA" id="ARBA00022777"/>
    </source>
</evidence>
<accession>A0A5C8EZX0</accession>
<proteinExistence type="predicted"/>
<dbReference type="PROSITE" id="PS51480">
    <property type="entry name" value="DHAL"/>
    <property type="match status" value="1"/>
</dbReference>
<name>A0A5C8EZX0_9SPIR</name>
<dbReference type="InterPro" id="IPR004007">
    <property type="entry name" value="DhaL_dom"/>
</dbReference>
<feature type="domain" description="DhaL" evidence="3">
    <location>
        <begin position="7"/>
        <end position="208"/>
    </location>
</feature>
<dbReference type="FunFam" id="1.25.40.340:FF:000002">
    <property type="entry name" value="Dihydroxyacetone kinase, L subunit"/>
    <property type="match status" value="1"/>
</dbReference>
<dbReference type="SUPFAM" id="SSF101473">
    <property type="entry name" value="DhaL-like"/>
    <property type="match status" value="1"/>
</dbReference>
<dbReference type="PANTHER" id="PTHR28629">
    <property type="entry name" value="TRIOKINASE/FMN CYCLASE"/>
    <property type="match status" value="1"/>
</dbReference>
<dbReference type="NCBIfam" id="TIGR02365">
    <property type="entry name" value="dha_L_ycgS"/>
    <property type="match status" value="1"/>
</dbReference>
<dbReference type="Gene3D" id="1.25.40.340">
    <property type="match status" value="1"/>
</dbReference>